<dbReference type="Pfam" id="PF16862">
    <property type="entry name" value="Glyco_hydro_79C"/>
    <property type="match status" value="1"/>
</dbReference>
<protein>
    <recommendedName>
        <fullName evidence="2">Beta-glucuronidase C-terminal domain-containing protein</fullName>
    </recommendedName>
</protein>
<dbReference type="InterPro" id="IPR031728">
    <property type="entry name" value="GlcAase_C"/>
</dbReference>
<dbReference type="EMBL" id="ONZQ02000004">
    <property type="protein sequence ID" value="SPO00782.1"/>
    <property type="molecule type" value="Genomic_DNA"/>
</dbReference>
<sequence length="497" mass="54056">MLKYHLSFGLGMGLASHAAASAVTYPVPATVPTSAVELDPYPIGPSFEFFMWPSYMTNISLTLPCLSRFSELYGKTAPIRIGGTTQDRATYDPDLDAYVSYHVDDPLEAPMTLTYGPKYFDLIPGFGAKTMLGFNRGDNNRTNTFQAALAAKSKALDYLDLIELGNEPDLYYYYWGKPVAVAPWNETQEGADAADWAQDFLDTWGTPSPILSGGGYALPGDVMPDMPSWPNLKYLITEAYNESVKAGTKAYCGHLYALSNSTVMAEEMNHSKTVSDLSHFPEYVALSAAEGRKYILGETGFHGLDDPMDAKFGGALQVIDKTLWAMSIGIQRLYYHQGTINQAFFNWWSSSQVELPFYGSYMAALALHDGDHIVATDPGTGPYAQYVIYRCGKPLKAILINTDYYSGTGERGETTFTLTGLKKGLPALKALRMTAPSSEVNASSASSDPAQAATIGGQVFDNENCNLVGEQDLEQVKVVGGRATFVVAASEALLVYL</sequence>
<feature type="signal peptide" evidence="1">
    <location>
        <begin position="1"/>
        <end position="20"/>
    </location>
</feature>
<evidence type="ECO:0000259" key="2">
    <source>
        <dbReference type="Pfam" id="PF16862"/>
    </source>
</evidence>
<dbReference type="InterPro" id="IPR052974">
    <property type="entry name" value="GH79_Enzymes"/>
</dbReference>
<comment type="caution">
    <text evidence="3">The sequence shown here is derived from an EMBL/GenBank/DDBJ whole genome shotgun (WGS) entry which is preliminary data.</text>
</comment>
<keyword evidence="4" id="KW-1185">Reference proteome</keyword>
<evidence type="ECO:0000256" key="1">
    <source>
        <dbReference type="SAM" id="SignalP"/>
    </source>
</evidence>
<dbReference type="AlphaFoldDB" id="A0AAE8MWF3"/>
<dbReference type="Proteomes" id="UP001187682">
    <property type="component" value="Unassembled WGS sequence"/>
</dbReference>
<gene>
    <name evidence="3" type="ORF">DNG_03530</name>
</gene>
<dbReference type="PANTHER" id="PTHR36183:SF3">
    <property type="entry name" value="BETA-GLUCURONIDASE C-TERMINAL DOMAIN-CONTAINING PROTEIN"/>
    <property type="match status" value="1"/>
</dbReference>
<feature type="chain" id="PRO_5042199811" description="Beta-glucuronidase C-terminal domain-containing protein" evidence="1">
    <location>
        <begin position="21"/>
        <end position="497"/>
    </location>
</feature>
<accession>A0AAE8MWF3</accession>
<dbReference type="Gene3D" id="3.20.20.80">
    <property type="entry name" value="Glycosidases"/>
    <property type="match status" value="1"/>
</dbReference>
<organism evidence="3 4">
    <name type="scientific">Cephalotrichum gorgonifer</name>
    <dbReference type="NCBI Taxonomy" id="2041049"/>
    <lineage>
        <taxon>Eukaryota</taxon>
        <taxon>Fungi</taxon>
        <taxon>Dikarya</taxon>
        <taxon>Ascomycota</taxon>
        <taxon>Pezizomycotina</taxon>
        <taxon>Sordariomycetes</taxon>
        <taxon>Hypocreomycetidae</taxon>
        <taxon>Microascales</taxon>
        <taxon>Microascaceae</taxon>
        <taxon>Cephalotrichum</taxon>
    </lineage>
</organism>
<evidence type="ECO:0000313" key="3">
    <source>
        <dbReference type="EMBL" id="SPO00782.1"/>
    </source>
</evidence>
<name>A0AAE8MWF3_9PEZI</name>
<reference evidence="3" key="1">
    <citation type="submission" date="2018-03" db="EMBL/GenBank/DDBJ databases">
        <authorList>
            <person name="Guldener U."/>
        </authorList>
    </citation>
    <scope>NUCLEOTIDE SEQUENCE</scope>
</reference>
<keyword evidence="1" id="KW-0732">Signal</keyword>
<dbReference type="InterPro" id="IPR017853">
    <property type="entry name" value="GH"/>
</dbReference>
<evidence type="ECO:0000313" key="4">
    <source>
        <dbReference type="Proteomes" id="UP001187682"/>
    </source>
</evidence>
<proteinExistence type="predicted"/>
<dbReference type="SUPFAM" id="SSF51445">
    <property type="entry name" value="(Trans)glycosidases"/>
    <property type="match status" value="1"/>
</dbReference>
<feature type="domain" description="Beta-glucuronidase C-terminal" evidence="2">
    <location>
        <begin position="385"/>
        <end position="494"/>
    </location>
</feature>
<dbReference type="PANTHER" id="PTHR36183">
    <property type="entry name" value="BETA-GLUCURONIDASE"/>
    <property type="match status" value="1"/>
</dbReference>